<proteinExistence type="predicted"/>
<gene>
    <name evidence="1" type="ORF">H257_12514</name>
</gene>
<name>W4FZZ9_APHAT</name>
<accession>W4FZZ9</accession>
<dbReference type="VEuPathDB" id="FungiDB:H257_12514"/>
<dbReference type="EMBL" id="KI913154">
    <property type="protein sequence ID" value="ETV72364.1"/>
    <property type="molecule type" value="Genomic_DNA"/>
</dbReference>
<dbReference type="AlphaFoldDB" id="W4FZZ9"/>
<reference evidence="1" key="1">
    <citation type="submission" date="2013-12" db="EMBL/GenBank/DDBJ databases">
        <title>The Genome Sequence of Aphanomyces astaci APO3.</title>
        <authorList>
            <consortium name="The Broad Institute Genomics Platform"/>
            <person name="Russ C."/>
            <person name="Tyler B."/>
            <person name="van West P."/>
            <person name="Dieguez-Uribeondo J."/>
            <person name="Young S.K."/>
            <person name="Zeng Q."/>
            <person name="Gargeya S."/>
            <person name="Fitzgerald M."/>
            <person name="Abouelleil A."/>
            <person name="Alvarado L."/>
            <person name="Chapman S.B."/>
            <person name="Gainer-Dewar J."/>
            <person name="Goldberg J."/>
            <person name="Griggs A."/>
            <person name="Gujja S."/>
            <person name="Hansen M."/>
            <person name="Howarth C."/>
            <person name="Imamovic A."/>
            <person name="Ireland A."/>
            <person name="Larimer J."/>
            <person name="McCowan C."/>
            <person name="Murphy C."/>
            <person name="Pearson M."/>
            <person name="Poon T.W."/>
            <person name="Priest M."/>
            <person name="Roberts A."/>
            <person name="Saif S."/>
            <person name="Shea T."/>
            <person name="Sykes S."/>
            <person name="Wortman J."/>
            <person name="Nusbaum C."/>
            <person name="Birren B."/>
        </authorList>
    </citation>
    <scope>NUCLEOTIDE SEQUENCE [LARGE SCALE GENOMIC DNA]</scope>
    <source>
        <strain evidence="1">APO3</strain>
    </source>
</reference>
<organism evidence="1">
    <name type="scientific">Aphanomyces astaci</name>
    <name type="common">Crayfish plague agent</name>
    <dbReference type="NCBI Taxonomy" id="112090"/>
    <lineage>
        <taxon>Eukaryota</taxon>
        <taxon>Sar</taxon>
        <taxon>Stramenopiles</taxon>
        <taxon>Oomycota</taxon>
        <taxon>Saprolegniomycetes</taxon>
        <taxon>Saprolegniales</taxon>
        <taxon>Verrucalvaceae</taxon>
        <taxon>Aphanomyces</taxon>
    </lineage>
</organism>
<dbReference type="RefSeq" id="XP_009838046.1">
    <property type="nucleotide sequence ID" value="XM_009839744.1"/>
</dbReference>
<dbReference type="GeneID" id="20814510"/>
<evidence type="ECO:0000313" key="1">
    <source>
        <dbReference type="EMBL" id="ETV72364.1"/>
    </source>
</evidence>
<sequence length="78" mass="8713">MLGFQDCTVRLKPVPLRFLCSKAECPDIAPSAPVLHLWGDVFVAGVFQHEFAMLDHGPLLVFQLFFQPTYMLESTSSA</sequence>
<protein>
    <submittedName>
        <fullName evidence="1">Uncharacterized protein</fullName>
    </submittedName>
</protein>